<feature type="transmembrane region" description="Helical" evidence="1">
    <location>
        <begin position="7"/>
        <end position="25"/>
    </location>
</feature>
<name>A0ABR8E3X2_9NOSO</name>
<protein>
    <submittedName>
        <fullName evidence="2">Uncharacterized protein</fullName>
    </submittedName>
</protein>
<evidence type="ECO:0000313" key="3">
    <source>
        <dbReference type="Proteomes" id="UP000623440"/>
    </source>
</evidence>
<feature type="transmembrane region" description="Helical" evidence="1">
    <location>
        <begin position="31"/>
        <end position="48"/>
    </location>
</feature>
<sequence length="52" mass="5571">MKIKLAPLLKQIATVELGFLVILLLTGGRPSGFIVGLSVVLGTCFVVWSENK</sequence>
<dbReference type="Proteomes" id="UP000623440">
    <property type="component" value="Unassembled WGS sequence"/>
</dbReference>
<comment type="caution">
    <text evidence="2">The sequence shown here is derived from an EMBL/GenBank/DDBJ whole genome shotgun (WGS) entry which is preliminary data.</text>
</comment>
<gene>
    <name evidence="2" type="ORF">H6G97_43090</name>
</gene>
<keyword evidence="3" id="KW-1185">Reference proteome</keyword>
<keyword evidence="1" id="KW-0812">Transmembrane</keyword>
<reference evidence="2 3" key="1">
    <citation type="journal article" date="2020" name="ISME J.">
        <title>Comparative genomics reveals insights into cyanobacterial evolution and habitat adaptation.</title>
        <authorList>
            <person name="Chen M.Y."/>
            <person name="Teng W.K."/>
            <person name="Zhao L."/>
            <person name="Hu C.X."/>
            <person name="Zhou Y.K."/>
            <person name="Han B.P."/>
            <person name="Song L.R."/>
            <person name="Shu W.S."/>
        </authorList>
    </citation>
    <scope>NUCLEOTIDE SEQUENCE [LARGE SCALE GENOMIC DNA]</scope>
    <source>
        <strain evidence="2 3">FACHB-838</strain>
    </source>
</reference>
<organism evidence="2 3">
    <name type="scientific">Nostoc flagelliforme FACHB-838</name>
    <dbReference type="NCBI Taxonomy" id="2692904"/>
    <lineage>
        <taxon>Bacteria</taxon>
        <taxon>Bacillati</taxon>
        <taxon>Cyanobacteriota</taxon>
        <taxon>Cyanophyceae</taxon>
        <taxon>Nostocales</taxon>
        <taxon>Nostocaceae</taxon>
        <taxon>Nostoc</taxon>
    </lineage>
</organism>
<dbReference type="EMBL" id="JACJSI010000331">
    <property type="protein sequence ID" value="MBD2535781.1"/>
    <property type="molecule type" value="Genomic_DNA"/>
</dbReference>
<keyword evidence="1" id="KW-1133">Transmembrane helix</keyword>
<accession>A0ABR8E3X2</accession>
<keyword evidence="1" id="KW-0472">Membrane</keyword>
<evidence type="ECO:0000313" key="2">
    <source>
        <dbReference type="EMBL" id="MBD2535781.1"/>
    </source>
</evidence>
<dbReference type="RefSeq" id="WP_190946581.1">
    <property type="nucleotide sequence ID" value="NZ_JACJSI010000331.1"/>
</dbReference>
<evidence type="ECO:0000256" key="1">
    <source>
        <dbReference type="SAM" id="Phobius"/>
    </source>
</evidence>
<proteinExistence type="predicted"/>